<organism evidence="2 3">
    <name type="scientific">Emiliania huxleyi (strain CCMP1516)</name>
    <dbReference type="NCBI Taxonomy" id="280463"/>
    <lineage>
        <taxon>Eukaryota</taxon>
        <taxon>Haptista</taxon>
        <taxon>Haptophyta</taxon>
        <taxon>Prymnesiophyceae</taxon>
        <taxon>Isochrysidales</taxon>
        <taxon>Noelaerhabdaceae</taxon>
        <taxon>Emiliania</taxon>
    </lineage>
</organism>
<sequence>MPTFLPLAFALGVPTPRPLPVPAAPVRVVRAWPPPGADPSRIWIEGVSSGPLGRAPDRLFERIFRQRLAAELGRDAADPTFRGIVDLARALVAERGPDVALASRRVLNECFPDWPPVAARRLLPASVCGDVRATGRKGLLFWFEVLFARPFPAFSGRLNAWVTSWAAQWLMGPCSLKGLAPEDLSELVLVHRCRFLEESACASICVNACKIPTQAFFNEEMGVPMRMEP</sequence>
<dbReference type="GO" id="GO:0005506">
    <property type="term" value="F:iron ion binding"/>
    <property type="evidence" value="ECO:0007669"/>
    <property type="project" value="InterPro"/>
</dbReference>
<dbReference type="HOGENOM" id="CLU_1211726_0_0_1"/>
<reference evidence="3" key="1">
    <citation type="journal article" date="2013" name="Nature">
        <title>Pan genome of the phytoplankton Emiliania underpins its global distribution.</title>
        <authorList>
            <person name="Read B.A."/>
            <person name="Kegel J."/>
            <person name="Klute M.J."/>
            <person name="Kuo A."/>
            <person name="Lefebvre S.C."/>
            <person name="Maumus F."/>
            <person name="Mayer C."/>
            <person name="Miller J."/>
            <person name="Monier A."/>
            <person name="Salamov A."/>
            <person name="Young J."/>
            <person name="Aguilar M."/>
            <person name="Claverie J.M."/>
            <person name="Frickenhaus S."/>
            <person name="Gonzalez K."/>
            <person name="Herman E.K."/>
            <person name="Lin Y.C."/>
            <person name="Napier J."/>
            <person name="Ogata H."/>
            <person name="Sarno A.F."/>
            <person name="Shmutz J."/>
            <person name="Schroeder D."/>
            <person name="de Vargas C."/>
            <person name="Verret F."/>
            <person name="von Dassow P."/>
            <person name="Valentin K."/>
            <person name="Van de Peer Y."/>
            <person name="Wheeler G."/>
            <person name="Dacks J.B."/>
            <person name="Delwiche C.F."/>
            <person name="Dyhrman S.T."/>
            <person name="Glockner G."/>
            <person name="John U."/>
            <person name="Richards T."/>
            <person name="Worden A.Z."/>
            <person name="Zhang X."/>
            <person name="Grigoriev I.V."/>
            <person name="Allen A.E."/>
            <person name="Bidle K."/>
            <person name="Borodovsky M."/>
            <person name="Bowler C."/>
            <person name="Brownlee C."/>
            <person name="Cock J.M."/>
            <person name="Elias M."/>
            <person name="Gladyshev V.N."/>
            <person name="Groth M."/>
            <person name="Guda C."/>
            <person name="Hadaegh A."/>
            <person name="Iglesias-Rodriguez M.D."/>
            <person name="Jenkins J."/>
            <person name="Jones B.M."/>
            <person name="Lawson T."/>
            <person name="Leese F."/>
            <person name="Lindquist E."/>
            <person name="Lobanov A."/>
            <person name="Lomsadze A."/>
            <person name="Malik S.B."/>
            <person name="Marsh M.E."/>
            <person name="Mackinder L."/>
            <person name="Mock T."/>
            <person name="Mueller-Roeber B."/>
            <person name="Pagarete A."/>
            <person name="Parker M."/>
            <person name="Probert I."/>
            <person name="Quesneville H."/>
            <person name="Raines C."/>
            <person name="Rensing S.A."/>
            <person name="Riano-Pachon D.M."/>
            <person name="Richier S."/>
            <person name="Rokitta S."/>
            <person name="Shiraiwa Y."/>
            <person name="Soanes D.M."/>
            <person name="van der Giezen M."/>
            <person name="Wahlund T.M."/>
            <person name="Williams B."/>
            <person name="Wilson W."/>
            <person name="Wolfe G."/>
            <person name="Wurch L.L."/>
        </authorList>
    </citation>
    <scope>NUCLEOTIDE SEQUENCE</scope>
</reference>
<proteinExistence type="predicted"/>
<dbReference type="AlphaFoldDB" id="A0A0D3I656"/>
<protein>
    <recommendedName>
        <fullName evidence="1">Beta-carotene isomerase D27-like C-terminal domain-containing protein</fullName>
    </recommendedName>
</protein>
<evidence type="ECO:0000259" key="1">
    <source>
        <dbReference type="Pfam" id="PF13225"/>
    </source>
</evidence>
<dbReference type="InterPro" id="IPR025114">
    <property type="entry name" value="D27-like_C"/>
</dbReference>
<dbReference type="PANTHER" id="PTHR33591">
    <property type="entry name" value="BETA-CAROTENE ISOMERASE D27"/>
    <property type="match status" value="1"/>
</dbReference>
<evidence type="ECO:0000313" key="2">
    <source>
        <dbReference type="EnsemblProtists" id="EOD06741"/>
    </source>
</evidence>
<dbReference type="KEGG" id="ehx:EMIHUDRAFT_218780"/>
<dbReference type="InterPro" id="IPR038938">
    <property type="entry name" value="D27-like"/>
</dbReference>
<dbReference type="STRING" id="2903.R1D764"/>
<evidence type="ECO:0000313" key="3">
    <source>
        <dbReference type="Proteomes" id="UP000013827"/>
    </source>
</evidence>
<dbReference type="PANTHER" id="PTHR33591:SF2">
    <property type="entry name" value="BETA-CAROTENE ISOMERASE D27"/>
    <property type="match status" value="1"/>
</dbReference>
<feature type="domain" description="Beta-carotene isomerase D27-like C-terminal" evidence="1">
    <location>
        <begin position="169"/>
        <end position="229"/>
    </location>
</feature>
<dbReference type="GeneID" id="17252955"/>
<dbReference type="EnsemblProtists" id="EOD06741">
    <property type="protein sequence ID" value="EOD06741"/>
    <property type="gene ID" value="EMIHUDRAFT_218780"/>
</dbReference>
<reference evidence="2" key="2">
    <citation type="submission" date="2024-10" db="UniProtKB">
        <authorList>
            <consortium name="EnsemblProtists"/>
        </authorList>
    </citation>
    <scope>IDENTIFICATION</scope>
</reference>
<name>A0A0D3I656_EMIH1</name>
<accession>A0A0D3I656</accession>
<dbReference type="Pfam" id="PF13225">
    <property type="entry name" value="D27-like_C"/>
    <property type="match status" value="1"/>
</dbReference>
<dbReference type="RefSeq" id="XP_005759170.1">
    <property type="nucleotide sequence ID" value="XM_005759113.1"/>
</dbReference>
<dbReference type="PaxDb" id="2903-EOD06741"/>
<dbReference type="eggNOG" id="ENOG502R5D2">
    <property type="taxonomic scope" value="Eukaryota"/>
</dbReference>
<dbReference type="Proteomes" id="UP000013827">
    <property type="component" value="Unassembled WGS sequence"/>
</dbReference>
<keyword evidence="3" id="KW-1185">Reference proteome</keyword>